<proteinExistence type="predicted"/>
<comment type="caution">
    <text evidence="1">The sequence shown here is derived from an EMBL/GenBank/DDBJ whole genome shotgun (WGS) entry which is preliminary data.</text>
</comment>
<evidence type="ECO:0000313" key="1">
    <source>
        <dbReference type="EMBL" id="KAI5071129.1"/>
    </source>
</evidence>
<name>A0A9D4UNZ0_ADICA</name>
<protein>
    <submittedName>
        <fullName evidence="1">Uncharacterized protein</fullName>
    </submittedName>
</protein>
<dbReference type="Proteomes" id="UP000886520">
    <property type="component" value="Chromosome 13"/>
</dbReference>
<sequence>MSTVVEEMRDNFLFHAFSHLNWRKIAAGATLYLTIHTTAVDSVWKLSGEGGTDVHRSAPLLLQFNCSMAKKLSLFIKIIKMLWQDIIKRKGFTIECIARRRRISLHAAHGVTIGAAPELVPTIDAAYYCL</sequence>
<organism evidence="1 2">
    <name type="scientific">Adiantum capillus-veneris</name>
    <name type="common">Maidenhair fern</name>
    <dbReference type="NCBI Taxonomy" id="13818"/>
    <lineage>
        <taxon>Eukaryota</taxon>
        <taxon>Viridiplantae</taxon>
        <taxon>Streptophyta</taxon>
        <taxon>Embryophyta</taxon>
        <taxon>Tracheophyta</taxon>
        <taxon>Polypodiopsida</taxon>
        <taxon>Polypodiidae</taxon>
        <taxon>Polypodiales</taxon>
        <taxon>Pteridineae</taxon>
        <taxon>Pteridaceae</taxon>
        <taxon>Vittarioideae</taxon>
        <taxon>Adiantum</taxon>
    </lineage>
</organism>
<accession>A0A9D4UNZ0</accession>
<evidence type="ECO:0000313" key="2">
    <source>
        <dbReference type="Proteomes" id="UP000886520"/>
    </source>
</evidence>
<keyword evidence="2" id="KW-1185">Reference proteome</keyword>
<reference evidence="1" key="1">
    <citation type="submission" date="2021-01" db="EMBL/GenBank/DDBJ databases">
        <title>Adiantum capillus-veneris genome.</title>
        <authorList>
            <person name="Fang Y."/>
            <person name="Liao Q."/>
        </authorList>
    </citation>
    <scope>NUCLEOTIDE SEQUENCE</scope>
    <source>
        <strain evidence="1">H3</strain>
        <tissue evidence="1">Leaf</tissue>
    </source>
</reference>
<dbReference type="EMBL" id="JABFUD020000013">
    <property type="protein sequence ID" value="KAI5071129.1"/>
    <property type="molecule type" value="Genomic_DNA"/>
</dbReference>
<gene>
    <name evidence="1" type="ORF">GOP47_0013380</name>
</gene>
<dbReference type="AlphaFoldDB" id="A0A9D4UNZ0"/>